<evidence type="ECO:0000256" key="1">
    <source>
        <dbReference type="ARBA" id="ARBA00022490"/>
    </source>
</evidence>
<dbReference type="EMBL" id="NHMP01000001">
    <property type="protein sequence ID" value="OXE50930.1"/>
    <property type="molecule type" value="Genomic_DNA"/>
</dbReference>
<comment type="subcellular location">
    <subcellularLocation>
        <location evidence="8">Cytoplasm</location>
    </subcellularLocation>
</comment>
<gene>
    <name evidence="8" type="primary">tsaD</name>
    <name evidence="10" type="ORF">ADH67_01090</name>
</gene>
<keyword evidence="5 8" id="KW-0408">Iron</keyword>
<keyword evidence="4 8" id="KW-0479">Metal-binding</keyword>
<dbReference type="PRINTS" id="PR00789">
    <property type="entry name" value="OSIALOPTASE"/>
</dbReference>
<dbReference type="AlphaFoldDB" id="A0A227KQW8"/>
<dbReference type="PANTHER" id="PTHR11735">
    <property type="entry name" value="TRNA N6-ADENOSINE THREONYLCARBAMOYLTRANSFERASE"/>
    <property type="match status" value="1"/>
</dbReference>
<dbReference type="InterPro" id="IPR043129">
    <property type="entry name" value="ATPase_NBD"/>
</dbReference>
<dbReference type="GO" id="GO:0005737">
    <property type="term" value="C:cytoplasm"/>
    <property type="evidence" value="ECO:0007669"/>
    <property type="project" value="UniProtKB-SubCell"/>
</dbReference>
<dbReference type="EC" id="2.3.1.234" evidence="8"/>
<evidence type="ECO:0000313" key="11">
    <source>
        <dbReference type="Proteomes" id="UP000214610"/>
    </source>
</evidence>
<evidence type="ECO:0000256" key="8">
    <source>
        <dbReference type="HAMAP-Rule" id="MF_01445"/>
    </source>
</evidence>
<dbReference type="RefSeq" id="WP_066590865.1">
    <property type="nucleotide sequence ID" value="NZ_CAJTBZ010000023.1"/>
</dbReference>
<comment type="similarity">
    <text evidence="8">Belongs to the KAE1 / TsaD family.</text>
</comment>
<dbReference type="GO" id="GO:0005506">
    <property type="term" value="F:iron ion binding"/>
    <property type="evidence" value="ECO:0007669"/>
    <property type="project" value="UniProtKB-UniRule"/>
</dbReference>
<comment type="caution">
    <text evidence="8">Lacks conserved residue(s) required for the propagation of feature annotation.</text>
</comment>
<evidence type="ECO:0000256" key="5">
    <source>
        <dbReference type="ARBA" id="ARBA00023004"/>
    </source>
</evidence>
<feature type="binding site" evidence="8">
    <location>
        <position position="111"/>
    </location>
    <ligand>
        <name>Fe cation</name>
        <dbReference type="ChEBI" id="CHEBI:24875"/>
    </ligand>
</feature>
<comment type="catalytic activity">
    <reaction evidence="7 8">
        <text>L-threonylcarbamoyladenylate + adenosine(37) in tRNA = N(6)-L-threonylcarbamoyladenosine(37) in tRNA + AMP + H(+)</text>
        <dbReference type="Rhea" id="RHEA:37059"/>
        <dbReference type="Rhea" id="RHEA-COMP:10162"/>
        <dbReference type="Rhea" id="RHEA-COMP:10163"/>
        <dbReference type="ChEBI" id="CHEBI:15378"/>
        <dbReference type="ChEBI" id="CHEBI:73682"/>
        <dbReference type="ChEBI" id="CHEBI:74411"/>
        <dbReference type="ChEBI" id="CHEBI:74418"/>
        <dbReference type="ChEBI" id="CHEBI:456215"/>
        <dbReference type="EC" id="2.3.1.234"/>
    </reaction>
</comment>
<keyword evidence="1 8" id="KW-0963">Cytoplasm</keyword>
<dbReference type="NCBIfam" id="TIGR00329">
    <property type="entry name" value="gcp_kae1"/>
    <property type="match status" value="1"/>
</dbReference>
<name>A0A227KQW8_9BURK</name>
<comment type="caution">
    <text evidence="10">The sequence shown here is derived from an EMBL/GenBank/DDBJ whole genome shotgun (WGS) entry which is preliminary data.</text>
</comment>
<feature type="binding site" evidence="8">
    <location>
        <position position="274"/>
    </location>
    <ligand>
        <name>substrate</name>
    </ligand>
</feature>
<feature type="binding site" evidence="8">
    <location>
        <position position="115"/>
    </location>
    <ligand>
        <name>Fe cation</name>
        <dbReference type="ChEBI" id="CHEBI:24875"/>
    </ligand>
</feature>
<dbReference type="GO" id="GO:0061711">
    <property type="term" value="F:tRNA N(6)-L-threonylcarbamoyladenine synthase activity"/>
    <property type="evidence" value="ECO:0007669"/>
    <property type="project" value="UniProtKB-EC"/>
</dbReference>
<dbReference type="CDD" id="cd24133">
    <property type="entry name" value="ASKHA_NBD_TsaD_bac"/>
    <property type="match status" value="1"/>
</dbReference>
<evidence type="ECO:0000313" key="10">
    <source>
        <dbReference type="EMBL" id="OXE50930.1"/>
    </source>
</evidence>
<dbReference type="Pfam" id="PF00814">
    <property type="entry name" value="TsaD"/>
    <property type="match status" value="1"/>
</dbReference>
<evidence type="ECO:0000256" key="7">
    <source>
        <dbReference type="ARBA" id="ARBA00048117"/>
    </source>
</evidence>
<keyword evidence="11" id="KW-1185">Reference proteome</keyword>
<keyword evidence="2 8" id="KW-0808">Transferase</keyword>
<feature type="binding site" evidence="8">
    <location>
        <position position="167"/>
    </location>
    <ligand>
        <name>substrate</name>
    </ligand>
</feature>
<dbReference type="FunFam" id="3.30.420.40:FF:000012">
    <property type="entry name" value="tRNA N6-adenosine threonylcarbamoyltransferase"/>
    <property type="match status" value="1"/>
</dbReference>
<accession>A0A227KQW8</accession>
<proteinExistence type="inferred from homology"/>
<protein>
    <recommendedName>
        <fullName evidence="8">tRNA N6-adenosine threonylcarbamoyltransferase</fullName>
        <ecNumber evidence="8">2.3.1.234</ecNumber>
    </recommendedName>
    <alternativeName>
        <fullName evidence="8">N6-L-threonylcarbamoyladenine synthase</fullName>
        <shortName evidence="8">t(6)A synthase</shortName>
    </alternativeName>
    <alternativeName>
        <fullName evidence="8">t(6)A37 threonylcarbamoyladenosine biosynthesis protein TsaD</fullName>
    </alternativeName>
    <alternativeName>
        <fullName evidence="8">tRNA threonylcarbamoyladenosine biosynthesis protein TsaD</fullName>
    </alternativeName>
</protein>
<dbReference type="HAMAP" id="MF_01445">
    <property type="entry name" value="TsaD"/>
    <property type="match status" value="1"/>
</dbReference>
<sequence>MIILGIESSCDETGVALYDSEKGLLGAALHSQIDMHKLYGGVVPELASRDHIRRIIPLLDQVLSEANISKKDIDAVAVTEGPGLAGALLVGTSVGYAIGLALNIPVIGVHHMEGHLYSCLLAGEDLKFPFIALLVSGGHTQIMKVASPGKYELLGETLDDAVGEAFDKTAQALGECYPGGPAVSRFAEQGTPGAINLPRPLLHADNLDFSFSGLKTAVMNTIRLAEDPSAQSFKNDLARAFVDSVTEVLVKKTVKALKKTGYKSLVVAGGVSANKQLREGLIKACKKIGVKVYFPPLALCTDNGAMIAAAAASHLQNIKTLPKEGFSIKPKWQLEGFQ</sequence>
<reference evidence="11" key="1">
    <citation type="submission" date="2017-05" db="EMBL/GenBank/DDBJ databases">
        <title>Improved OligoMM genomes.</title>
        <authorList>
            <person name="Garzetti D."/>
        </authorList>
    </citation>
    <scope>NUCLEOTIDE SEQUENCE [LARGE SCALE GENOMIC DNA]</scope>
    <source>
        <strain evidence="11">YL45</strain>
    </source>
</reference>
<dbReference type="GO" id="GO:0002949">
    <property type="term" value="P:tRNA threonylcarbamoyladenosine modification"/>
    <property type="evidence" value="ECO:0007669"/>
    <property type="project" value="UniProtKB-UniRule"/>
</dbReference>
<feature type="domain" description="Gcp-like" evidence="9">
    <location>
        <begin position="24"/>
        <end position="308"/>
    </location>
</feature>
<dbReference type="GeneID" id="78363118"/>
<dbReference type="InterPro" id="IPR017861">
    <property type="entry name" value="KAE1/TsaD"/>
</dbReference>
<feature type="binding site" evidence="8">
    <location>
        <position position="180"/>
    </location>
    <ligand>
        <name>substrate</name>
    </ligand>
</feature>
<comment type="cofactor">
    <cofactor evidence="8">
        <name>Fe(2+)</name>
        <dbReference type="ChEBI" id="CHEBI:29033"/>
    </cofactor>
    <text evidence="8">Binds 1 Fe(2+) ion per subunit.</text>
</comment>
<evidence type="ECO:0000256" key="6">
    <source>
        <dbReference type="ARBA" id="ARBA00023315"/>
    </source>
</evidence>
<dbReference type="FunFam" id="3.30.420.40:FF:000040">
    <property type="entry name" value="tRNA N6-adenosine threonylcarbamoyltransferase"/>
    <property type="match status" value="1"/>
</dbReference>
<evidence type="ECO:0000256" key="2">
    <source>
        <dbReference type="ARBA" id="ARBA00022679"/>
    </source>
</evidence>
<keyword evidence="6 8" id="KW-0012">Acyltransferase</keyword>
<dbReference type="Proteomes" id="UP000214610">
    <property type="component" value="Unassembled WGS sequence"/>
</dbReference>
<dbReference type="PANTHER" id="PTHR11735:SF6">
    <property type="entry name" value="TRNA N6-ADENOSINE THREONYLCARBAMOYLTRANSFERASE, MITOCHONDRIAL"/>
    <property type="match status" value="1"/>
</dbReference>
<comment type="function">
    <text evidence="8">Required for the formation of a threonylcarbamoyl group on adenosine at position 37 (t(6)A37) in tRNAs that read codons beginning with adenine. Is involved in the transfer of the threonylcarbamoyl moiety of threonylcarbamoyl-AMP (TC-AMP) to the N6 group of A37, together with TsaE and TsaB. TsaD likely plays a direct catalytic role in this reaction.</text>
</comment>
<dbReference type="InterPro" id="IPR022450">
    <property type="entry name" value="TsaD"/>
</dbReference>
<feature type="binding site" evidence="8">
    <location>
        <position position="302"/>
    </location>
    <ligand>
        <name>Fe cation</name>
        <dbReference type="ChEBI" id="CHEBI:24875"/>
    </ligand>
</feature>
<evidence type="ECO:0000256" key="4">
    <source>
        <dbReference type="ARBA" id="ARBA00022723"/>
    </source>
</evidence>
<organism evidence="10 11">
    <name type="scientific">Turicimonas muris</name>
    <dbReference type="NCBI Taxonomy" id="1796652"/>
    <lineage>
        <taxon>Bacteria</taxon>
        <taxon>Pseudomonadati</taxon>
        <taxon>Pseudomonadota</taxon>
        <taxon>Betaproteobacteria</taxon>
        <taxon>Burkholderiales</taxon>
        <taxon>Sutterellaceae</taxon>
        <taxon>Turicimonas</taxon>
    </lineage>
</organism>
<dbReference type="Gene3D" id="3.30.420.40">
    <property type="match status" value="2"/>
</dbReference>
<feature type="binding site" evidence="8">
    <location>
        <begin position="134"/>
        <end position="138"/>
    </location>
    <ligand>
        <name>substrate</name>
    </ligand>
</feature>
<evidence type="ECO:0000259" key="9">
    <source>
        <dbReference type="Pfam" id="PF00814"/>
    </source>
</evidence>
<evidence type="ECO:0000256" key="3">
    <source>
        <dbReference type="ARBA" id="ARBA00022694"/>
    </source>
</evidence>
<dbReference type="SUPFAM" id="SSF53067">
    <property type="entry name" value="Actin-like ATPase domain"/>
    <property type="match status" value="2"/>
</dbReference>
<keyword evidence="3 8" id="KW-0819">tRNA processing</keyword>
<dbReference type="NCBIfam" id="TIGR03723">
    <property type="entry name" value="T6A_TsaD_YgjD"/>
    <property type="match status" value="1"/>
</dbReference>
<dbReference type="InterPro" id="IPR000905">
    <property type="entry name" value="Gcp-like_dom"/>
</dbReference>